<keyword evidence="1" id="KW-0326">Glycosidase</keyword>
<name>A0A0D8B7N7_9ACTN</name>
<feature type="non-terminal residue" evidence="5">
    <location>
        <position position="193"/>
    </location>
</feature>
<dbReference type="Proteomes" id="UP000032545">
    <property type="component" value="Unassembled WGS sequence"/>
</dbReference>
<dbReference type="GO" id="GO:0000272">
    <property type="term" value="P:polysaccharide catabolic process"/>
    <property type="evidence" value="ECO:0007669"/>
    <property type="project" value="UniProtKB-KW"/>
</dbReference>
<feature type="compositionally biased region" description="Low complexity" evidence="3">
    <location>
        <begin position="85"/>
        <end position="98"/>
    </location>
</feature>
<organism evidence="5 6">
    <name type="scientific">Frankia torreyi</name>
    <dbReference type="NCBI Taxonomy" id="1856"/>
    <lineage>
        <taxon>Bacteria</taxon>
        <taxon>Bacillati</taxon>
        <taxon>Actinomycetota</taxon>
        <taxon>Actinomycetes</taxon>
        <taxon>Frankiales</taxon>
        <taxon>Frankiaceae</taxon>
        <taxon>Frankia</taxon>
    </lineage>
</organism>
<dbReference type="PROSITE" id="PS50853">
    <property type="entry name" value="FN3"/>
    <property type="match status" value="1"/>
</dbReference>
<accession>A0A0D8B7N7</accession>
<dbReference type="Pfam" id="PF00041">
    <property type="entry name" value="fn3"/>
    <property type="match status" value="1"/>
</dbReference>
<gene>
    <name evidence="5" type="ORF">FF36_06335</name>
</gene>
<protein>
    <submittedName>
        <fullName evidence="5">Fibronectin type III domain-containing protein</fullName>
    </submittedName>
</protein>
<proteinExistence type="predicted"/>
<evidence type="ECO:0000256" key="1">
    <source>
        <dbReference type="ARBA" id="ARBA00023295"/>
    </source>
</evidence>
<dbReference type="GO" id="GO:0016798">
    <property type="term" value="F:hydrolase activity, acting on glycosyl bonds"/>
    <property type="evidence" value="ECO:0007669"/>
    <property type="project" value="UniProtKB-KW"/>
</dbReference>
<reference evidence="6" key="1">
    <citation type="submission" date="2015-02" db="EMBL/GenBank/DDBJ databases">
        <title>Draft Genome of Frankia sp. CpI1-S.</title>
        <authorList>
            <person name="Oshone R.T."/>
            <person name="Ngom M."/>
            <person name="Ghodhbane-Gtari F."/>
            <person name="Gtari M."/>
            <person name="Morris K."/>
            <person name="Thomas K."/>
            <person name="Sen A."/>
            <person name="Tisa L.S."/>
        </authorList>
    </citation>
    <scope>NUCLEOTIDE SEQUENCE [LARGE SCALE GENOMIC DNA]</scope>
    <source>
        <strain evidence="6">CpI1-S</strain>
    </source>
</reference>
<evidence type="ECO:0000313" key="5">
    <source>
        <dbReference type="EMBL" id="KJE19392.1"/>
    </source>
</evidence>
<keyword evidence="2" id="KW-0624">Polysaccharide degradation</keyword>
<dbReference type="SMART" id="SM00060">
    <property type="entry name" value="FN3"/>
    <property type="match status" value="1"/>
</dbReference>
<evidence type="ECO:0000256" key="3">
    <source>
        <dbReference type="SAM" id="MobiDB-lite"/>
    </source>
</evidence>
<dbReference type="InterPro" id="IPR013783">
    <property type="entry name" value="Ig-like_fold"/>
</dbReference>
<dbReference type="AlphaFoldDB" id="A0A0D8B7N7"/>
<evidence type="ECO:0000256" key="2">
    <source>
        <dbReference type="ARBA" id="ARBA00023326"/>
    </source>
</evidence>
<dbReference type="Gene3D" id="2.60.40.10">
    <property type="entry name" value="Immunoglobulins"/>
    <property type="match status" value="1"/>
</dbReference>
<feature type="region of interest" description="Disordered" evidence="3">
    <location>
        <begin position="43"/>
        <end position="111"/>
    </location>
</feature>
<evidence type="ECO:0000313" key="6">
    <source>
        <dbReference type="Proteomes" id="UP000032545"/>
    </source>
</evidence>
<dbReference type="EMBL" id="JYFN01000113">
    <property type="protein sequence ID" value="KJE19392.1"/>
    <property type="molecule type" value="Genomic_DNA"/>
</dbReference>
<keyword evidence="2" id="KW-0119">Carbohydrate metabolism</keyword>
<dbReference type="SUPFAM" id="SSF49265">
    <property type="entry name" value="Fibronectin type III"/>
    <property type="match status" value="1"/>
</dbReference>
<evidence type="ECO:0000259" key="4">
    <source>
        <dbReference type="PROSITE" id="PS50853"/>
    </source>
</evidence>
<dbReference type="InterPro" id="IPR003961">
    <property type="entry name" value="FN3_dom"/>
</dbReference>
<feature type="compositionally biased region" description="Low complexity" evidence="3">
    <location>
        <begin position="49"/>
        <end position="78"/>
    </location>
</feature>
<keyword evidence="6" id="KW-1185">Reference proteome</keyword>
<sequence length="193" mass="20028" precursor="true">MARTRRATRILFGGTGRAFRPWPVLLAAAIAVPAVSWWNTNDSGSRPDAGAAVVAKAETTAEFTPTPSVEPAEASAPASTPPTNPSDSPKADAASPAPTVRGFIPPPATGLTATAGDSQARLCWNATPGATGYVITYRDISAGTQWVRLPYPATGTCNTVKLLVNGHSYQFRIRASNGNGEADYSNTATTTLP</sequence>
<keyword evidence="1" id="KW-0378">Hydrolase</keyword>
<reference evidence="5 6" key="2">
    <citation type="journal article" date="2016" name="Genome Announc.">
        <title>Permanent Draft Genome Sequences for Two Variants of Frankia sp. Strain CpI1, the First Frankia Strain Isolated from Root Nodules of Comptonia peregrina.</title>
        <authorList>
            <person name="Oshone R."/>
            <person name="Hurst S.G.IV."/>
            <person name="Abebe-Akele F."/>
            <person name="Simpson S."/>
            <person name="Morris K."/>
            <person name="Thomas W.K."/>
            <person name="Tisa L.S."/>
        </authorList>
    </citation>
    <scope>NUCLEOTIDE SEQUENCE [LARGE SCALE GENOMIC DNA]</scope>
    <source>
        <strain evidence="6">CpI1-S</strain>
    </source>
</reference>
<dbReference type="CDD" id="cd00063">
    <property type="entry name" value="FN3"/>
    <property type="match status" value="1"/>
</dbReference>
<feature type="domain" description="Fibronectin type-III" evidence="4">
    <location>
        <begin position="105"/>
        <end position="193"/>
    </location>
</feature>
<comment type="caution">
    <text evidence="5">The sequence shown here is derived from an EMBL/GenBank/DDBJ whole genome shotgun (WGS) entry which is preliminary data.</text>
</comment>
<dbReference type="InterPro" id="IPR036116">
    <property type="entry name" value="FN3_sf"/>
</dbReference>